<feature type="domain" description="Glycosyl transferase family 1" evidence="3">
    <location>
        <begin position="218"/>
        <end position="367"/>
    </location>
</feature>
<evidence type="ECO:0000313" key="4">
    <source>
        <dbReference type="EMBL" id="PWD97760.1"/>
    </source>
</evidence>
<evidence type="ECO:0000313" key="5">
    <source>
        <dbReference type="Proteomes" id="UP000244956"/>
    </source>
</evidence>
<dbReference type="EMBL" id="QEWP01000026">
    <property type="protein sequence ID" value="PWD97760.1"/>
    <property type="molecule type" value="Genomic_DNA"/>
</dbReference>
<dbReference type="GO" id="GO:0016757">
    <property type="term" value="F:glycosyltransferase activity"/>
    <property type="evidence" value="ECO:0007669"/>
    <property type="project" value="UniProtKB-KW"/>
</dbReference>
<dbReference type="Proteomes" id="UP000244956">
    <property type="component" value="Unassembled WGS sequence"/>
</dbReference>
<dbReference type="OrthoDB" id="7560678at2"/>
<organism evidence="4 5">
    <name type="scientific">Marinilabilia rubra</name>
    <dbReference type="NCBI Taxonomy" id="2162893"/>
    <lineage>
        <taxon>Bacteria</taxon>
        <taxon>Pseudomonadati</taxon>
        <taxon>Bacteroidota</taxon>
        <taxon>Bacteroidia</taxon>
        <taxon>Marinilabiliales</taxon>
        <taxon>Marinilabiliaceae</taxon>
        <taxon>Marinilabilia</taxon>
    </lineage>
</organism>
<sequence>MNNYTLCLYTAQFPYGLGEQFIETEITYLAQAFERVVIIPAAAEGTPRPLPANVEVRMIDYSGYSTVKGLRYVGFWIRHCINDVRRSTNKRLAISTLLRVGYQASVLHSFLKSNQLLGKALHYTYWFNEQSTLLAIIKEKKMIDRFISRAHGFDLYEERNFFGYIPFRKLQLHYVSKLYLIAADGLDYMQEKYPAYKNKYEVSHLGVEQKHPFEAKVNHSDTYTLVSCSRMVDIKRVYLIVEALAQIKNIPIHWVHFGNGPLFAEIKRLSQKLLPLSIEAELKGHVDNIEIFNYYRNCQPDCFINVSSTEGLPVSIMEALSFGIPVVATNVGGTSEIVNNLTGKLIPSDSSGTFIANAIINIFKTHSRSSKQRSKIRDFWHQNFNARNNYSTFTSIISNEKTL</sequence>
<name>A0A2U2B3X2_9BACT</name>
<protein>
    <submittedName>
        <fullName evidence="4">Glycosyl transferase family 1</fullName>
    </submittedName>
</protein>
<evidence type="ECO:0000256" key="2">
    <source>
        <dbReference type="ARBA" id="ARBA00022679"/>
    </source>
</evidence>
<dbReference type="InterPro" id="IPR001296">
    <property type="entry name" value="Glyco_trans_1"/>
</dbReference>
<evidence type="ECO:0000256" key="1">
    <source>
        <dbReference type="ARBA" id="ARBA00022676"/>
    </source>
</evidence>
<dbReference type="RefSeq" id="WP_109266097.1">
    <property type="nucleotide sequence ID" value="NZ_QEWP01000026.1"/>
</dbReference>
<dbReference type="Gene3D" id="3.40.50.2000">
    <property type="entry name" value="Glycogen Phosphorylase B"/>
    <property type="match status" value="2"/>
</dbReference>
<dbReference type="SUPFAM" id="SSF53756">
    <property type="entry name" value="UDP-Glycosyltransferase/glycogen phosphorylase"/>
    <property type="match status" value="1"/>
</dbReference>
<dbReference type="AlphaFoldDB" id="A0A2U2B3X2"/>
<evidence type="ECO:0000259" key="3">
    <source>
        <dbReference type="Pfam" id="PF00534"/>
    </source>
</evidence>
<dbReference type="PANTHER" id="PTHR12526">
    <property type="entry name" value="GLYCOSYLTRANSFERASE"/>
    <property type="match status" value="1"/>
</dbReference>
<proteinExistence type="predicted"/>
<keyword evidence="5" id="KW-1185">Reference proteome</keyword>
<gene>
    <name evidence="4" type="ORF">DDZ16_19180</name>
</gene>
<accession>A0A2U2B3X2</accession>
<keyword evidence="2 4" id="KW-0808">Transferase</keyword>
<dbReference type="Pfam" id="PF00534">
    <property type="entry name" value="Glycos_transf_1"/>
    <property type="match status" value="1"/>
</dbReference>
<dbReference type="PANTHER" id="PTHR12526:SF629">
    <property type="entry name" value="TEICHURONIC ACID BIOSYNTHESIS GLYCOSYLTRANSFERASE TUAH-RELATED"/>
    <property type="match status" value="1"/>
</dbReference>
<reference evidence="4 5" key="1">
    <citation type="submission" date="2018-05" db="EMBL/GenBank/DDBJ databases">
        <title>Marinilabilia rubrum sp. nov., isolated from saltern sediment.</title>
        <authorList>
            <person name="Zhang R."/>
        </authorList>
    </citation>
    <scope>NUCLEOTIDE SEQUENCE [LARGE SCALE GENOMIC DNA]</scope>
    <source>
        <strain evidence="4 5">WTE16</strain>
    </source>
</reference>
<keyword evidence="1" id="KW-0328">Glycosyltransferase</keyword>
<comment type="caution">
    <text evidence="4">The sequence shown here is derived from an EMBL/GenBank/DDBJ whole genome shotgun (WGS) entry which is preliminary data.</text>
</comment>